<keyword evidence="2" id="KW-0472">Membrane</keyword>
<name>A0A5B8UQZ4_9SPHI</name>
<dbReference type="OrthoDB" id="596403at2"/>
<dbReference type="RefSeq" id="WP_147030110.1">
    <property type="nucleotide sequence ID" value="NZ_CP042436.1"/>
</dbReference>
<evidence type="ECO:0000313" key="5">
    <source>
        <dbReference type="Proteomes" id="UP000321479"/>
    </source>
</evidence>
<feature type="transmembrane region" description="Helical" evidence="2">
    <location>
        <begin position="12"/>
        <end position="32"/>
    </location>
</feature>
<dbReference type="InterPro" id="IPR052894">
    <property type="entry name" value="AsmA-related"/>
</dbReference>
<gene>
    <name evidence="4" type="ORF">FRZ54_02680</name>
</gene>
<feature type="domain" description="AsmA" evidence="3">
    <location>
        <begin position="9"/>
        <end position="195"/>
    </location>
</feature>
<dbReference type="InterPro" id="IPR007844">
    <property type="entry name" value="AsmA"/>
</dbReference>
<reference evidence="4 5" key="1">
    <citation type="journal article" date="2017" name="Curr. Microbiol.">
        <title>Mucilaginibacter ginsenosidivorans sp. nov., Isolated from Soil of Ginseng Field.</title>
        <authorList>
            <person name="Kim M.M."/>
            <person name="Siddiqi M.Z."/>
            <person name="Im W.T."/>
        </authorList>
    </citation>
    <scope>NUCLEOTIDE SEQUENCE [LARGE SCALE GENOMIC DNA]</scope>
    <source>
        <strain evidence="4 5">Gsoil 3017</strain>
    </source>
</reference>
<organism evidence="4 5">
    <name type="scientific">Mucilaginibacter ginsenosidivorans</name>
    <dbReference type="NCBI Taxonomy" id="398053"/>
    <lineage>
        <taxon>Bacteria</taxon>
        <taxon>Pseudomonadati</taxon>
        <taxon>Bacteroidota</taxon>
        <taxon>Sphingobacteriia</taxon>
        <taxon>Sphingobacteriales</taxon>
        <taxon>Sphingobacteriaceae</taxon>
        <taxon>Mucilaginibacter</taxon>
    </lineage>
</organism>
<sequence>MKFKKILFKTLKITGITIGSILLLMFLLPVLFPKTITKKIKQLANNSINGQLNFSGTSLSFFKRFPELTLTLEDFTLKGSAPFQQDTLIAAKDISFAVDLTSLLQSKIKISKVYLSKAFINIEVDSAGHGNYSVYKSQPQAEQSKADTGAASLGIEEIVIEKSHLVYDDASIPTQIDARNFNYRGSGDFTKNIFDLKSHVEIAEADFTYDNKQYVVNRTVNADLVTSINTKSLAFAFQKNDLMINKLPVKFVGRFGFIKDGYDMDFKFTSRQTNLGDIFTALPPSYAKWVTGTEVKGTGEAQVELTGQYIASKNIHPDFSFSMKARNGYISNNHTPSPVQDLYLDMAMKVPHLNPDSMSLSIDSLHFRIDKDYFNSKFSVNGLKSPQIFARINTEVDLEKWNRAFGVKSVDLKGRYALHLLAEGKYATGLQKRGIRHVDTVITSIPKFTLRSSFRDGYIKYPTVPEAIKNISFDLDASCPDNDVKHFTMQFANLNVNALNNYLKGYFKLSNASGLAMDGALHSKFNLDELKKIYPVEGTDLRGELSFDMQTKGRYIPKRKIFPVIKADINLVNGYVKTKYYPDPIKDMQISANITDNTGSLSGLKVNIKPVSLTFEGQPFLLKADLKNFADLQYNIHSQGTLDIGKIYKVFAIKGYGVNGLITTNFTLKGKQSDATAGRYDQLFNKGTMKVRNLALTSDLFPKPFVIKTGVFSFVQDKMKFDAFTANYGNSVIVLDGALSNVIDYAMKPNAPLTGTFNLKSGLILADDFMAFADGPPPAVTTNPPAKTAAAAPTGVVLVPSNLNLTFTADVKKVKYQGLDINDVKGEMDISNGQIVLKQAGFTMIDAPVVMDATYGSVTPQRAYFDYHINAKEFDIKKAYNQVKLFHDMATSASSAEGIVSLDYKLSGKLNKDMKPVYPSLKGGGVLSIKKVKIKGFRLFGSVAKETGKDSLGKPGDVSKVDIKTTIANNIITIERTKMRIAGFRPRFEGQVSFNGDLNLKFRLGLPPLGIFGIPMTITGTQANPKVHLGRGKKEDELKEEADTTE</sequence>
<accession>A0A5B8UQZ4</accession>
<dbReference type="KEGG" id="mgin:FRZ54_02680"/>
<protein>
    <submittedName>
        <fullName evidence="4">AsmA family protein</fullName>
    </submittedName>
</protein>
<evidence type="ECO:0000256" key="1">
    <source>
        <dbReference type="SAM" id="MobiDB-lite"/>
    </source>
</evidence>
<dbReference type="EMBL" id="CP042436">
    <property type="protein sequence ID" value="QEC61533.1"/>
    <property type="molecule type" value="Genomic_DNA"/>
</dbReference>
<feature type="region of interest" description="Disordered" evidence="1">
    <location>
        <begin position="1023"/>
        <end position="1046"/>
    </location>
</feature>
<evidence type="ECO:0000313" key="4">
    <source>
        <dbReference type="EMBL" id="QEC61533.1"/>
    </source>
</evidence>
<dbReference type="Pfam" id="PF05170">
    <property type="entry name" value="AsmA"/>
    <property type="match status" value="1"/>
</dbReference>
<evidence type="ECO:0000259" key="3">
    <source>
        <dbReference type="Pfam" id="PF05170"/>
    </source>
</evidence>
<dbReference type="PANTHER" id="PTHR30441:SF8">
    <property type="entry name" value="DUF748 DOMAIN-CONTAINING PROTEIN"/>
    <property type="match status" value="1"/>
</dbReference>
<keyword evidence="5" id="KW-1185">Reference proteome</keyword>
<dbReference type="GO" id="GO:0090313">
    <property type="term" value="P:regulation of protein targeting to membrane"/>
    <property type="evidence" value="ECO:0007669"/>
    <property type="project" value="TreeGrafter"/>
</dbReference>
<evidence type="ECO:0000256" key="2">
    <source>
        <dbReference type="SAM" id="Phobius"/>
    </source>
</evidence>
<keyword evidence="2" id="KW-1133">Transmembrane helix</keyword>
<dbReference type="PANTHER" id="PTHR30441">
    <property type="entry name" value="DUF748 DOMAIN-CONTAINING PROTEIN"/>
    <property type="match status" value="1"/>
</dbReference>
<dbReference type="GO" id="GO:0005886">
    <property type="term" value="C:plasma membrane"/>
    <property type="evidence" value="ECO:0007669"/>
    <property type="project" value="TreeGrafter"/>
</dbReference>
<proteinExistence type="predicted"/>
<dbReference type="Proteomes" id="UP000321479">
    <property type="component" value="Chromosome"/>
</dbReference>
<dbReference type="AlphaFoldDB" id="A0A5B8UQZ4"/>
<keyword evidence="2" id="KW-0812">Transmembrane</keyword>